<comment type="caution">
    <text evidence="2">The sequence shown here is derived from an EMBL/GenBank/DDBJ whole genome shotgun (WGS) entry which is preliminary data.</text>
</comment>
<evidence type="ECO:0000313" key="3">
    <source>
        <dbReference type="Proteomes" id="UP001359485"/>
    </source>
</evidence>
<accession>A0ABR1B3N0</accession>
<keyword evidence="3" id="KW-1185">Reference proteome</keyword>
<dbReference type="Proteomes" id="UP001359485">
    <property type="component" value="Unassembled WGS sequence"/>
</dbReference>
<proteinExistence type="predicted"/>
<dbReference type="EMBL" id="JAWJWF010000004">
    <property type="protein sequence ID" value="KAK6633856.1"/>
    <property type="molecule type" value="Genomic_DNA"/>
</dbReference>
<feature type="compositionally biased region" description="Polar residues" evidence="1">
    <location>
        <begin position="9"/>
        <end position="27"/>
    </location>
</feature>
<reference evidence="2 3" key="1">
    <citation type="submission" date="2023-09" db="EMBL/GenBank/DDBJ databases">
        <title>Genomes of two closely related lineages of the louse Polyplax serrata with different host specificities.</title>
        <authorList>
            <person name="Martinu J."/>
            <person name="Tarabai H."/>
            <person name="Stefka J."/>
            <person name="Hypsa V."/>
        </authorList>
    </citation>
    <scope>NUCLEOTIDE SEQUENCE [LARGE SCALE GENOMIC DNA]</scope>
    <source>
        <strain evidence="2">98ZLc_SE</strain>
    </source>
</reference>
<sequence length="525" mass="59665">MTDHLHIVGNSSSLNEYEPNDTISLFSPPNDFQKKNSGKSNPTKGKNVVKSKRCLKRRKKNSGKNGKKKSEKRKADTEEINQSYTECVNNEKGEDKLYDFDFEIDSEESISLLQDCYENVKSREEFHELDKVRMNTEVSTSNAVDDMEGDWATEEPAENVNCDKQENTESNGLPPGTATNPLDKSCQVDISIFGSDRESKIVEGLGQHIALVSSIVKLCSIVKSKPEVSSHGFCELLNKTITEFGNHESRFEDSSTFYLVSKTSTGNVTDRPPKETVKYLLRSTSVDEAFLHSVSAIFRFLGTALDRNCRDLAFTWRNSIYEFATEMLNKAVHHEPKVRRLANSFLDEIITSISSNKAELQNFIQETRATFIVVFCSSGFYCEDAIGHIIGRLKELLNITSGKCLSLKQRFSQVRQTKNSYFLLRTLEELLSSFPHKSKELGTEPDTSAQTKESFNVLEMWKKHWREVEIFRENKNSHENKLHASKWCEDLDEILVHCVQHIPIVVHAVERCATLARNLVESSNS</sequence>
<name>A0ABR1B3N0_POLSC</name>
<evidence type="ECO:0000256" key="1">
    <source>
        <dbReference type="SAM" id="MobiDB-lite"/>
    </source>
</evidence>
<feature type="region of interest" description="Disordered" evidence="1">
    <location>
        <begin position="1"/>
        <end position="78"/>
    </location>
</feature>
<feature type="region of interest" description="Disordered" evidence="1">
    <location>
        <begin position="147"/>
        <end position="182"/>
    </location>
</feature>
<feature type="compositionally biased region" description="Acidic residues" evidence="1">
    <location>
        <begin position="147"/>
        <end position="157"/>
    </location>
</feature>
<protein>
    <submittedName>
        <fullName evidence="2">Uncharacterized protein</fullName>
    </submittedName>
</protein>
<feature type="compositionally biased region" description="Basic residues" evidence="1">
    <location>
        <begin position="47"/>
        <end position="72"/>
    </location>
</feature>
<gene>
    <name evidence="2" type="ORF">RUM44_004463</name>
</gene>
<organism evidence="2 3">
    <name type="scientific">Polyplax serrata</name>
    <name type="common">Common mouse louse</name>
    <dbReference type="NCBI Taxonomy" id="468196"/>
    <lineage>
        <taxon>Eukaryota</taxon>
        <taxon>Metazoa</taxon>
        <taxon>Ecdysozoa</taxon>
        <taxon>Arthropoda</taxon>
        <taxon>Hexapoda</taxon>
        <taxon>Insecta</taxon>
        <taxon>Pterygota</taxon>
        <taxon>Neoptera</taxon>
        <taxon>Paraneoptera</taxon>
        <taxon>Psocodea</taxon>
        <taxon>Troctomorpha</taxon>
        <taxon>Phthiraptera</taxon>
        <taxon>Anoplura</taxon>
        <taxon>Polyplacidae</taxon>
        <taxon>Polyplax</taxon>
    </lineage>
</organism>
<evidence type="ECO:0000313" key="2">
    <source>
        <dbReference type="EMBL" id="KAK6633856.1"/>
    </source>
</evidence>